<dbReference type="Gene3D" id="3.20.20.80">
    <property type="entry name" value="Glycosidases"/>
    <property type="match status" value="1"/>
</dbReference>
<dbReference type="PROSITE" id="PS50853">
    <property type="entry name" value="FN3"/>
    <property type="match status" value="1"/>
</dbReference>
<dbReference type="InterPro" id="IPR017853">
    <property type="entry name" value="GH"/>
</dbReference>
<evidence type="ECO:0000259" key="3">
    <source>
        <dbReference type="PROSITE" id="PS50853"/>
    </source>
</evidence>
<protein>
    <recommendedName>
        <fullName evidence="1">Probable pectate lyase C</fullName>
    </recommendedName>
</protein>
<dbReference type="InterPro" id="IPR003961">
    <property type="entry name" value="FN3_dom"/>
</dbReference>
<comment type="caution">
    <text evidence="4">The sequence shown here is derived from an EMBL/GenBank/DDBJ whole genome shotgun (WGS) entry which is preliminary data.</text>
</comment>
<dbReference type="InterPro" id="IPR018247">
    <property type="entry name" value="EF_Hand_1_Ca_BS"/>
</dbReference>
<dbReference type="SMART" id="SM00060">
    <property type="entry name" value="FN3"/>
    <property type="match status" value="1"/>
</dbReference>
<evidence type="ECO:0000313" key="5">
    <source>
        <dbReference type="Proteomes" id="UP000653578"/>
    </source>
</evidence>
<evidence type="ECO:0000256" key="2">
    <source>
        <dbReference type="SAM" id="SignalP"/>
    </source>
</evidence>
<dbReference type="SUPFAM" id="SSF51126">
    <property type="entry name" value="Pectin lyase-like"/>
    <property type="match status" value="2"/>
</dbReference>
<organism evidence="4 5">
    <name type="scientific">Paenibacillus plantarum</name>
    <dbReference type="NCBI Taxonomy" id="2654975"/>
    <lineage>
        <taxon>Bacteria</taxon>
        <taxon>Bacillati</taxon>
        <taxon>Bacillota</taxon>
        <taxon>Bacilli</taxon>
        <taxon>Bacillales</taxon>
        <taxon>Paenibacillaceae</taxon>
        <taxon>Paenibacillus</taxon>
    </lineage>
</organism>
<dbReference type="InterPro" id="IPR033803">
    <property type="entry name" value="CBD-like_Golvesin-Xly"/>
</dbReference>
<dbReference type="CDD" id="cd00063">
    <property type="entry name" value="FN3"/>
    <property type="match status" value="1"/>
</dbReference>
<dbReference type="InterPro" id="IPR012334">
    <property type="entry name" value="Pectin_lyas_fold"/>
</dbReference>
<feature type="domain" description="Fibronectin type-III" evidence="3">
    <location>
        <begin position="1771"/>
        <end position="1856"/>
    </location>
</feature>
<reference evidence="4 5" key="1">
    <citation type="submission" date="2019-10" db="EMBL/GenBank/DDBJ databases">
        <title>Description of Paenibacillus humi sp. nov.</title>
        <authorList>
            <person name="Carlier A."/>
            <person name="Qi S."/>
        </authorList>
    </citation>
    <scope>NUCLEOTIDE SEQUENCE [LARGE SCALE GENOMIC DNA]</scope>
    <source>
        <strain evidence="4 5">LMG 31461</strain>
    </source>
</reference>
<dbReference type="PROSITE" id="PS00018">
    <property type="entry name" value="EF_HAND_1"/>
    <property type="match status" value="1"/>
</dbReference>
<dbReference type="SUPFAM" id="SSF51445">
    <property type="entry name" value="(Trans)glycosidases"/>
    <property type="match status" value="1"/>
</dbReference>
<evidence type="ECO:0000313" key="4">
    <source>
        <dbReference type="EMBL" id="NOU62555.1"/>
    </source>
</evidence>
<proteinExistence type="predicted"/>
<dbReference type="EMBL" id="WHNY01000004">
    <property type="protein sequence ID" value="NOU62555.1"/>
    <property type="molecule type" value="Genomic_DNA"/>
</dbReference>
<keyword evidence="2" id="KW-0732">Signal</keyword>
<feature type="signal peptide" evidence="2">
    <location>
        <begin position="1"/>
        <end position="32"/>
    </location>
</feature>
<dbReference type="RefSeq" id="WP_171628373.1">
    <property type="nucleotide sequence ID" value="NZ_WHNY01000004.1"/>
</dbReference>
<dbReference type="InterPro" id="IPR011050">
    <property type="entry name" value="Pectin_lyase_fold/virulence"/>
</dbReference>
<dbReference type="SUPFAM" id="SSF49265">
    <property type="entry name" value="Fibronectin type III"/>
    <property type="match status" value="1"/>
</dbReference>
<dbReference type="Proteomes" id="UP000653578">
    <property type="component" value="Unassembled WGS sequence"/>
</dbReference>
<dbReference type="Gene3D" id="2.60.40.10">
    <property type="entry name" value="Immunoglobulins"/>
    <property type="match status" value="1"/>
</dbReference>
<dbReference type="Gene3D" id="1.10.1330.10">
    <property type="entry name" value="Dockerin domain"/>
    <property type="match status" value="1"/>
</dbReference>
<sequence>MSKFTLRAVSGFMIFIFAVNAMLFSSAQPAMAEVTPSGSVYYVDATLGNDSNNGLKTETPWRTMNRVNSQILAPGDKVLFKRGESWYGSTLKPASSGTNASHIIFDAYGSSTLPKPKISGATPVAVWIGPDANGEYYSSLPAAAASKTILLENGKRLKGKMQDSLLPGPVKGSLANGSWALDLANNYIYYKPSKGTSSENMTELVTGPARAFDSNAQSYVEVNNLELTGGMDEVGYIAPGSSNVIVKGNDIHGAVGAGIRVNGSASITISYNYVFDINSRGIWVESGSAGSVITYNRVSAIGKLSTDDGELTGIEVGGTHTLSKPSANIIDYNTVTDIGRDFYTGKNGTNARGSMSSTGIEVNSSSSNIIRYNKLSSIWRTGIQLKTDFGDAASNQIYGNLIFDTGKMYSLDSGSHGILLENKNGSIGGSKIVNNTIANSKFTSSTGKEAALGLKVVGGVTLDNLQVKNNMIALNAGDYAVAVELDTGSALTNFVSDYNLIYRSSGNAVYWKQNGVSQIYDSSHIIGNTTGYYSFDKSQESHSIASDPQFVSVEKSDFHLLATSPAVNAGIDVGLNKDLDSLPIPNNSGFDMGSYESAWSKVDTTAAIVPGSALDLSGMNDGPAGQYGFIKMDAEGELHFEGKPEEPVRFFGPNVNWNMSFPTPAEAVIIADRLVGMGYNIVRIHGQDSMETWAPGMFKTPTSSTVELDMEKVKLLDNFIFELKRRGIYLQLDVFHLYDFKNVPGLGNYAEGQSSKYLLPFFPQAFDMWKQAVDLWLSHVNEKTGLALKDDPAVIGISPWNEQLLTNLVPTKPDFKNFLLDDFNAFLQSKGQLPITSYPASFWNTFGPIKGYMMEYYTGKTLAVYNNMKDYLKNTLGVKAVIGGMNHIMNPMVDYWRSEASDVHETHMYYQPLFSGYQYDPSSMRRLSKAFDVIDGSFENYYPALSLKQLYAKPVFLTEYQDNYPMKGRDETDIFTGAVGAYQGWDMLNRFDFGYNPAHAIDNLGIGELGSFEILGDPLQIMSEYAGTLLFRNGFIEKADPRFIFVRDKTYSTTDEKGAQPQIGLENLYYISHLYNTQTVYADKPGEPLTIYKVTPDLTPDQIASGNIPAQNKLNITSSMTSKEAAQVFIRSLGNEDADIKNKQLAYLEQNKLISDTGELVFDIGTDVYTVNTPYLVAAAGTLNHHNFTFDKASASFQGSVENGTFMASSLESKRLDQSSRILVTHTTDAASTGESLTQLTNGEVLFSKGSRPTLTKYGSAEFGMTTTLDPTQFKAYKLATNGARLEEIPVQVNGQHILINLDTAKGFAFELVAYPINLPIVVPPTTPPPVVPPAPVKPATEIIVDNGSAEFTGTWSTASINANKYGSDYAIVAGGGAGVNKMRWRPNIQASGEYEAYYWLPDGNSSMAKNVAFTVYNGLASKAITVDESKLGGQWVSLGTYTFMRGTSGYVEISDNVTGNMVGDAVKFVMRSIIMDDNDALATGKWTQSSFNPKYYSAGYVNATNGAGANKLTWRPYIPVSGNYDVYYWLPDGSSNRANAAPFTINYSGDNQVFYVDETVPGGKWVGFGSFFFDEGTSGYVELNDNASGYVIGDAIKFALPNSTPPVTPEIPTTPPVTEPVEIIVDNVNGISTGTGTWNLGTSQPNKYGANYSTITGDGTGTHKFKWAPTIASEGDYDVYYWLPDGSGNRPSAAQFTVFYSGGSKLYTVDERVVPGGNWILLGKHHFVPGTSGYVELTDKASYGNIIADAIRFYLPATPQVDMQPPSWPGGGHITVSNATYNSVTLNWLPATDLVGVTNYRIYQDGALLQTVGGNVYQVEVTGLSTNTTYKFKVTAGDAAGNWSTESLTTTTKLNVSAANSLYTSFDNKAKIMEVGEETTLSLMSSAAVWGGNFSISYDNSLFDVGTADIMLSSQLANLGVTASVYTNVYSSSGVISIQFHLNEQINPQPGISVELLKIKFKGKQAAGKVPFKVRKESLISNKDGSFTFAQNDYQDNMILANSNIDGVAIMNEQAYEKVLSYIANHSRLTSSDNNFDPRLDMNMDGKIDIVDMVYVYKKLNLLRSHP</sequence>
<gene>
    <name evidence="4" type="ORF">GC096_00655</name>
</gene>
<dbReference type="InterPro" id="IPR039448">
    <property type="entry name" value="Beta_helix"/>
</dbReference>
<dbReference type="InterPro" id="IPR036116">
    <property type="entry name" value="FN3_sf"/>
</dbReference>
<dbReference type="InterPro" id="IPR006626">
    <property type="entry name" value="PbH1"/>
</dbReference>
<dbReference type="SMART" id="SM00710">
    <property type="entry name" value="PbH1"/>
    <property type="match status" value="7"/>
</dbReference>
<dbReference type="Gene3D" id="2.160.20.10">
    <property type="entry name" value="Single-stranded right-handed beta-helix, Pectin lyase-like"/>
    <property type="match status" value="1"/>
</dbReference>
<dbReference type="InterPro" id="IPR036439">
    <property type="entry name" value="Dockerin_dom_sf"/>
</dbReference>
<evidence type="ECO:0000256" key="1">
    <source>
        <dbReference type="ARBA" id="ARBA00016512"/>
    </source>
</evidence>
<dbReference type="Pfam" id="PF25275">
    <property type="entry name" value="Golvesin_C"/>
    <property type="match status" value="3"/>
</dbReference>
<feature type="chain" id="PRO_5045893216" description="Probable pectate lyase C" evidence="2">
    <location>
        <begin position="33"/>
        <end position="2068"/>
    </location>
</feature>
<dbReference type="Pfam" id="PF00041">
    <property type="entry name" value="fn3"/>
    <property type="match status" value="1"/>
</dbReference>
<dbReference type="Pfam" id="PF13229">
    <property type="entry name" value="Beta_helix"/>
    <property type="match status" value="1"/>
</dbReference>
<accession>A0ABX1X3A9</accession>
<keyword evidence="5" id="KW-1185">Reference proteome</keyword>
<dbReference type="InterPro" id="IPR013783">
    <property type="entry name" value="Ig-like_fold"/>
</dbReference>
<name>A0ABX1X3A9_9BACL</name>